<keyword evidence="2" id="KW-1185">Reference proteome</keyword>
<dbReference type="AlphaFoldDB" id="A0A3M8C2M7"/>
<sequence>MEEVLVETWSGRNKTRLFQAILLEGKYAIFSRMGIVEMMAVEPAKEDGVYKPMEVRGNYTLFLGTGGRSISALKKYAKRILEMSAFELLTKHYDPVEEVYFILSDKKPRF</sequence>
<comment type="caution">
    <text evidence="1">The sequence shown here is derived from an EMBL/GenBank/DDBJ whole genome shotgun (WGS) entry which is preliminary data.</text>
</comment>
<dbReference type="EMBL" id="RHHR01000036">
    <property type="protein sequence ID" value="RNB69960.1"/>
    <property type="molecule type" value="Genomic_DNA"/>
</dbReference>
<reference evidence="1 2" key="1">
    <citation type="submission" date="2018-10" db="EMBL/GenBank/DDBJ databases">
        <title>Phylogenomics of Brevibacillus.</title>
        <authorList>
            <person name="Dunlap C."/>
        </authorList>
    </citation>
    <scope>NUCLEOTIDE SEQUENCE [LARGE SCALE GENOMIC DNA]</scope>
    <source>
        <strain evidence="1 2">JCM 12215</strain>
    </source>
</reference>
<evidence type="ECO:0000313" key="1">
    <source>
        <dbReference type="EMBL" id="RNB69960.1"/>
    </source>
</evidence>
<name>A0A3M8C2M7_9BACL</name>
<dbReference type="RefSeq" id="WP_122910430.1">
    <property type="nucleotide sequence ID" value="NZ_CBCSBE010000013.1"/>
</dbReference>
<dbReference type="OrthoDB" id="2680186at2"/>
<proteinExistence type="predicted"/>
<organism evidence="1 2">
    <name type="scientific">Brevibacillus invocatus</name>
    <dbReference type="NCBI Taxonomy" id="173959"/>
    <lineage>
        <taxon>Bacteria</taxon>
        <taxon>Bacillati</taxon>
        <taxon>Bacillota</taxon>
        <taxon>Bacilli</taxon>
        <taxon>Bacillales</taxon>
        <taxon>Paenibacillaceae</taxon>
        <taxon>Brevibacillus</taxon>
    </lineage>
</organism>
<evidence type="ECO:0000313" key="2">
    <source>
        <dbReference type="Proteomes" id="UP000282028"/>
    </source>
</evidence>
<dbReference type="Proteomes" id="UP000282028">
    <property type="component" value="Unassembled WGS sequence"/>
</dbReference>
<protein>
    <submittedName>
        <fullName evidence="1">Uncharacterized protein</fullName>
    </submittedName>
</protein>
<accession>A0A3M8C2M7</accession>
<gene>
    <name evidence="1" type="ORF">EDM52_18500</name>
</gene>